<dbReference type="Gene3D" id="3.10.180.10">
    <property type="entry name" value="2,3-Dihydroxybiphenyl 1,2-Dioxygenase, domain 1"/>
    <property type="match status" value="2"/>
</dbReference>
<dbReference type="SUPFAM" id="SSF54593">
    <property type="entry name" value="Glyoxalase/Bleomycin resistance protein/Dihydroxybiphenyl dioxygenase"/>
    <property type="match status" value="2"/>
</dbReference>
<dbReference type="PROSITE" id="PS51819">
    <property type="entry name" value="VOC"/>
    <property type="match status" value="1"/>
</dbReference>
<dbReference type="EMBL" id="FCNY02000010">
    <property type="protein sequence ID" value="SAL51756.1"/>
    <property type="molecule type" value="Genomic_DNA"/>
</dbReference>
<dbReference type="Pfam" id="PF00903">
    <property type="entry name" value="Glyoxalase"/>
    <property type="match status" value="1"/>
</dbReference>
<keyword evidence="3" id="KW-0560">Oxidoreductase</keyword>
<feature type="domain" description="VOC" evidence="2">
    <location>
        <begin position="151"/>
        <end position="266"/>
    </location>
</feature>
<keyword evidence="3" id="KW-0223">Dioxygenase</keyword>
<dbReference type="InterPro" id="IPR037523">
    <property type="entry name" value="VOC_core"/>
</dbReference>
<evidence type="ECO:0000256" key="1">
    <source>
        <dbReference type="ARBA" id="ARBA00022723"/>
    </source>
</evidence>
<dbReference type="GO" id="GO:0004493">
    <property type="term" value="F:methylmalonyl-CoA epimerase activity"/>
    <property type="evidence" value="ECO:0007669"/>
    <property type="project" value="TreeGrafter"/>
</dbReference>
<sequence>MIHSLNHIGLIVPSLEIGRAFYECAGLETHMSEGHLVCRCEGRDQDQVRLIQGPKKRLAYVSFGTPKGGLAELRARLEAADVQLHDAPFAVPFDGIWFKDPDGDWINVQEADDVPSTLPAPVEVNSPQRYRRLGVRACDATSSQKRTRPRRLGHLIKFSPDVDRAVRFYTDVLGLLISDRALDIIAFMRSPFGGDHHMLGIAKSSHTGLHHMSFEVSDIDEIEMGAQHLLASGYRDGYGLGRHGAGSNYFHYIRDPWNSMIEYFWDIDVIPEGADWTPMGSTENEVRAVLEAVWSGMPAPKEFIMNFEEPD</sequence>
<dbReference type="GO" id="GO:0051213">
    <property type="term" value="F:dioxygenase activity"/>
    <property type="evidence" value="ECO:0007669"/>
    <property type="project" value="UniProtKB-KW"/>
</dbReference>
<proteinExistence type="predicted"/>
<evidence type="ECO:0000313" key="3">
    <source>
        <dbReference type="EMBL" id="SAL51756.1"/>
    </source>
</evidence>
<accession>A0A158I5C9</accession>
<dbReference type="PANTHER" id="PTHR43048:SF3">
    <property type="entry name" value="METHYLMALONYL-COA EPIMERASE, MITOCHONDRIAL"/>
    <property type="match status" value="1"/>
</dbReference>
<name>A0A158I5C9_CABCO</name>
<keyword evidence="1" id="KW-0479">Metal-binding</keyword>
<organism evidence="3 4">
    <name type="scientific">Caballeronia cordobensis</name>
    <name type="common">Burkholderia cordobensis</name>
    <dbReference type="NCBI Taxonomy" id="1353886"/>
    <lineage>
        <taxon>Bacteria</taxon>
        <taxon>Pseudomonadati</taxon>
        <taxon>Pseudomonadota</taxon>
        <taxon>Betaproteobacteria</taxon>
        <taxon>Burkholderiales</taxon>
        <taxon>Burkholderiaceae</taxon>
        <taxon>Caballeronia</taxon>
    </lineage>
</organism>
<dbReference type="InterPro" id="IPR051785">
    <property type="entry name" value="MMCE/EMCE_epimerase"/>
</dbReference>
<evidence type="ECO:0000313" key="4">
    <source>
        <dbReference type="Proteomes" id="UP000054740"/>
    </source>
</evidence>
<evidence type="ECO:0000259" key="2">
    <source>
        <dbReference type="PROSITE" id="PS51819"/>
    </source>
</evidence>
<dbReference type="PANTHER" id="PTHR43048">
    <property type="entry name" value="METHYLMALONYL-COA EPIMERASE"/>
    <property type="match status" value="1"/>
</dbReference>
<dbReference type="Proteomes" id="UP000054740">
    <property type="component" value="Unassembled WGS sequence"/>
</dbReference>
<dbReference type="RefSeq" id="WP_053572489.1">
    <property type="nucleotide sequence ID" value="NZ_FCNY02000010.1"/>
</dbReference>
<dbReference type="InterPro" id="IPR029068">
    <property type="entry name" value="Glyas_Bleomycin-R_OHBP_Dase"/>
</dbReference>
<dbReference type="GO" id="GO:0046872">
    <property type="term" value="F:metal ion binding"/>
    <property type="evidence" value="ECO:0007669"/>
    <property type="project" value="UniProtKB-KW"/>
</dbReference>
<keyword evidence="4" id="KW-1185">Reference proteome</keyword>
<dbReference type="AlphaFoldDB" id="A0A158I5C9"/>
<dbReference type="GO" id="GO:0046491">
    <property type="term" value="P:L-methylmalonyl-CoA metabolic process"/>
    <property type="evidence" value="ECO:0007669"/>
    <property type="project" value="TreeGrafter"/>
</dbReference>
<dbReference type="InterPro" id="IPR004360">
    <property type="entry name" value="Glyas_Fos-R_dOase_dom"/>
</dbReference>
<gene>
    <name evidence="3" type="ORF">AWB70_04242</name>
</gene>
<reference evidence="4" key="1">
    <citation type="submission" date="2016-01" db="EMBL/GenBank/DDBJ databases">
        <authorList>
            <person name="Peeters C."/>
        </authorList>
    </citation>
    <scope>NUCLEOTIDE SEQUENCE [LARGE SCALE GENOMIC DNA]</scope>
</reference>
<protein>
    <submittedName>
        <fullName evidence="3">Glyoxalase/bleomycin resistance protein/dioxygenase</fullName>
    </submittedName>
</protein>